<dbReference type="PANTHER" id="PTHR43811:SF19">
    <property type="entry name" value="39 KDA FK506-BINDING NUCLEAR PROTEIN"/>
    <property type="match status" value="1"/>
</dbReference>
<gene>
    <name evidence="8" type="ORF">GWC95_08210</name>
</gene>
<comment type="similarity">
    <text evidence="2 6">Belongs to the FKBP-type PPIase family.</text>
</comment>
<keyword evidence="3 5" id="KW-0697">Rotamase</keyword>
<dbReference type="RefSeq" id="WP_161818202.1">
    <property type="nucleotide sequence ID" value="NZ_JAACJS010000011.1"/>
</dbReference>
<keyword evidence="9" id="KW-1185">Reference proteome</keyword>
<dbReference type="SUPFAM" id="SSF54534">
    <property type="entry name" value="FKBP-like"/>
    <property type="match status" value="1"/>
</dbReference>
<evidence type="ECO:0000313" key="9">
    <source>
        <dbReference type="Proteomes" id="UP000753802"/>
    </source>
</evidence>
<organism evidence="8 9">
    <name type="scientific">Sediminibacterium roseum</name>
    <dbReference type="NCBI Taxonomy" id="1978412"/>
    <lineage>
        <taxon>Bacteria</taxon>
        <taxon>Pseudomonadati</taxon>
        <taxon>Bacteroidota</taxon>
        <taxon>Chitinophagia</taxon>
        <taxon>Chitinophagales</taxon>
        <taxon>Chitinophagaceae</taxon>
        <taxon>Sediminibacterium</taxon>
    </lineage>
</organism>
<name>A0ABW9ZW09_9BACT</name>
<evidence type="ECO:0000256" key="5">
    <source>
        <dbReference type="PROSITE-ProRule" id="PRU00277"/>
    </source>
</evidence>
<accession>A0ABW9ZW09</accession>
<dbReference type="Gene3D" id="3.10.50.40">
    <property type="match status" value="1"/>
</dbReference>
<evidence type="ECO:0000256" key="2">
    <source>
        <dbReference type="ARBA" id="ARBA00006577"/>
    </source>
</evidence>
<proteinExistence type="inferred from homology"/>
<evidence type="ECO:0000313" key="8">
    <source>
        <dbReference type="EMBL" id="NCI49902.1"/>
    </source>
</evidence>
<comment type="catalytic activity">
    <reaction evidence="1 5 6">
        <text>[protein]-peptidylproline (omega=180) = [protein]-peptidylproline (omega=0)</text>
        <dbReference type="Rhea" id="RHEA:16237"/>
        <dbReference type="Rhea" id="RHEA-COMP:10747"/>
        <dbReference type="Rhea" id="RHEA-COMP:10748"/>
        <dbReference type="ChEBI" id="CHEBI:83833"/>
        <dbReference type="ChEBI" id="CHEBI:83834"/>
        <dbReference type="EC" id="5.2.1.8"/>
    </reaction>
</comment>
<sequence length="229" mass="24980">MKKLLPALLLFTANAFGQKPAVKTPGAPVVKLVTRSDSIQYTIGAFMALWMTNNGLTFSSSSPLFLRGLDDVLLNRTRTIPDSLITPNLNGYAEVALKGKAMADEQKLFSSLKEKPGMGMFPNGVRYAVLKAGAGPRPLRTDSITLHMIAKLANGNIVEDTYQSKKPFETRTTAFFPALNEILEMMPEGSKWQIYFPAALAYGEAGTAMIPPNAPLVLEVEMVKVRSIK</sequence>
<dbReference type="PROSITE" id="PS50059">
    <property type="entry name" value="FKBP_PPIASE"/>
    <property type="match status" value="1"/>
</dbReference>
<dbReference type="EC" id="5.2.1.8" evidence="6"/>
<dbReference type="InterPro" id="IPR046357">
    <property type="entry name" value="PPIase_dom_sf"/>
</dbReference>
<dbReference type="PANTHER" id="PTHR43811">
    <property type="entry name" value="FKBP-TYPE PEPTIDYL-PROLYL CIS-TRANS ISOMERASE FKPA"/>
    <property type="match status" value="1"/>
</dbReference>
<evidence type="ECO:0000256" key="3">
    <source>
        <dbReference type="ARBA" id="ARBA00023110"/>
    </source>
</evidence>
<dbReference type="EMBL" id="JAACJS010000011">
    <property type="protein sequence ID" value="NCI49902.1"/>
    <property type="molecule type" value="Genomic_DNA"/>
</dbReference>
<evidence type="ECO:0000256" key="4">
    <source>
        <dbReference type="ARBA" id="ARBA00023235"/>
    </source>
</evidence>
<comment type="caution">
    <text evidence="8">The sequence shown here is derived from an EMBL/GenBank/DDBJ whole genome shotgun (WGS) entry which is preliminary data.</text>
</comment>
<evidence type="ECO:0000259" key="7">
    <source>
        <dbReference type="PROSITE" id="PS50059"/>
    </source>
</evidence>
<protein>
    <recommendedName>
        <fullName evidence="6">Peptidyl-prolyl cis-trans isomerase</fullName>
        <ecNumber evidence="6">5.2.1.8</ecNumber>
    </recommendedName>
</protein>
<reference evidence="8 9" key="1">
    <citation type="submission" date="2020-01" db="EMBL/GenBank/DDBJ databases">
        <title>Genome analysis.</title>
        <authorList>
            <person name="Wu S."/>
            <person name="Wang G."/>
        </authorList>
    </citation>
    <scope>NUCLEOTIDE SEQUENCE [LARGE SCALE GENOMIC DNA]</scope>
    <source>
        <strain evidence="8 9">SYL130</strain>
    </source>
</reference>
<dbReference type="InterPro" id="IPR001179">
    <property type="entry name" value="PPIase_FKBP_dom"/>
</dbReference>
<evidence type="ECO:0000256" key="6">
    <source>
        <dbReference type="RuleBase" id="RU003915"/>
    </source>
</evidence>
<dbReference type="Proteomes" id="UP000753802">
    <property type="component" value="Unassembled WGS sequence"/>
</dbReference>
<dbReference type="Pfam" id="PF00254">
    <property type="entry name" value="FKBP_C"/>
    <property type="match status" value="1"/>
</dbReference>
<feature type="domain" description="PPIase FKBP-type" evidence="7">
    <location>
        <begin position="141"/>
        <end position="226"/>
    </location>
</feature>
<evidence type="ECO:0000256" key="1">
    <source>
        <dbReference type="ARBA" id="ARBA00000971"/>
    </source>
</evidence>
<keyword evidence="4 5" id="KW-0413">Isomerase</keyword>